<keyword evidence="6" id="KW-0328">Glycosyltransferase</keyword>
<dbReference type="PANTHER" id="PTHR30372">
    <property type="entry name" value="LIPID-A-DISACCHARIDE SYNTHASE"/>
    <property type="match status" value="1"/>
</dbReference>
<dbReference type="RefSeq" id="WP_128996730.1">
    <property type="nucleotide sequence ID" value="NZ_PDKN01000007.1"/>
</dbReference>
<dbReference type="SUPFAM" id="SSF53756">
    <property type="entry name" value="UDP-Glycosyltransferase/glycogen phosphorylase"/>
    <property type="match status" value="1"/>
</dbReference>
<dbReference type="NCBIfam" id="TIGR00215">
    <property type="entry name" value="lpxB"/>
    <property type="match status" value="1"/>
</dbReference>
<evidence type="ECO:0000256" key="7">
    <source>
        <dbReference type="ARBA" id="ARBA00022679"/>
    </source>
</evidence>
<evidence type="ECO:0000256" key="4">
    <source>
        <dbReference type="ARBA" id="ARBA00022516"/>
    </source>
</evidence>
<protein>
    <recommendedName>
        <fullName evidence="3 10">Lipid-A-disaccharide synthase</fullName>
        <ecNumber evidence="2 10">2.4.1.182</ecNumber>
    </recommendedName>
</protein>
<dbReference type="PANTHER" id="PTHR30372:SF4">
    <property type="entry name" value="LIPID-A-DISACCHARIDE SYNTHASE, MITOCHONDRIAL-RELATED"/>
    <property type="match status" value="1"/>
</dbReference>
<sequence>MKLLVCAMESSANIHLKELLKYLPKDIELIGIFDKNLGTPTYDLTSLAVMGFTDAIKKLPFFLKLNKQMAELAKNADKILLMDASGFNLPLAKKIKAQYPQKEIIYYILPQAWAWKKKRVQKLETYCDTLCSILPFEQEMYSKKEKIHYVGHPLLDEITTFKEKLSHSNKIVFMPGSRKTEITNLMPIYRKIIAKLENKEPILVIPSHFDAHYIKKTYGDISNFTISNSAHQSLIEAEFAFICSGTATLEAALIGTPFCLNYIAKKVDYYIGRKFVKLPYIGLANIFFDKMGLPPLHKEFLQEAVTLENLMQEYHAINKEQFLENAKLLRSYLKHGSSKRVAELIEK</sequence>
<dbReference type="GO" id="GO:0009245">
    <property type="term" value="P:lipid A biosynthetic process"/>
    <property type="evidence" value="ECO:0007669"/>
    <property type="project" value="UniProtKB-UniRule"/>
</dbReference>
<evidence type="ECO:0000256" key="6">
    <source>
        <dbReference type="ARBA" id="ARBA00022676"/>
    </source>
</evidence>
<evidence type="ECO:0000313" key="12">
    <source>
        <dbReference type="Proteomes" id="UP000290657"/>
    </source>
</evidence>
<evidence type="ECO:0000256" key="2">
    <source>
        <dbReference type="ARBA" id="ARBA00012687"/>
    </source>
</evidence>
<dbReference type="AlphaFoldDB" id="A0A4Q0XN63"/>
<evidence type="ECO:0000256" key="10">
    <source>
        <dbReference type="NCBIfam" id="TIGR00215"/>
    </source>
</evidence>
<evidence type="ECO:0000256" key="5">
    <source>
        <dbReference type="ARBA" id="ARBA00022556"/>
    </source>
</evidence>
<gene>
    <name evidence="11" type="ORF">CRV04_10100</name>
</gene>
<evidence type="ECO:0000256" key="8">
    <source>
        <dbReference type="ARBA" id="ARBA00023098"/>
    </source>
</evidence>
<keyword evidence="7" id="KW-0808">Transferase</keyword>
<keyword evidence="8" id="KW-0443">Lipid metabolism</keyword>
<name>A0A4Q0XN63_9BACT</name>
<dbReference type="Pfam" id="PF02684">
    <property type="entry name" value="LpxB"/>
    <property type="match status" value="1"/>
</dbReference>
<dbReference type="GO" id="GO:0005543">
    <property type="term" value="F:phospholipid binding"/>
    <property type="evidence" value="ECO:0007669"/>
    <property type="project" value="TreeGrafter"/>
</dbReference>
<evidence type="ECO:0000313" key="11">
    <source>
        <dbReference type="EMBL" id="RXJ55446.1"/>
    </source>
</evidence>
<keyword evidence="5" id="KW-0441">Lipid A biosynthesis</keyword>
<evidence type="ECO:0000256" key="9">
    <source>
        <dbReference type="ARBA" id="ARBA00048975"/>
    </source>
</evidence>
<dbReference type="GO" id="GO:0008915">
    <property type="term" value="F:lipid-A-disaccharide synthase activity"/>
    <property type="evidence" value="ECO:0007669"/>
    <property type="project" value="UniProtKB-UniRule"/>
</dbReference>
<organism evidence="11 12">
    <name type="scientific">Candidatus Marinarcus aquaticus</name>
    <dbReference type="NCBI Taxonomy" id="2044504"/>
    <lineage>
        <taxon>Bacteria</taxon>
        <taxon>Pseudomonadati</taxon>
        <taxon>Campylobacterota</taxon>
        <taxon>Epsilonproteobacteria</taxon>
        <taxon>Campylobacterales</taxon>
        <taxon>Arcobacteraceae</taxon>
        <taxon>Candidatus Marinarcus</taxon>
    </lineage>
</organism>
<comment type="function">
    <text evidence="1">Condensation of UDP-2,3-diacylglucosamine and 2,3-diacylglucosamine-1-phosphate to form lipid A disaccharide, a precursor of lipid A, a phosphorylated glycolipid that anchors the lipopolysaccharide to the outer membrane of the cell.</text>
</comment>
<dbReference type="GO" id="GO:0016020">
    <property type="term" value="C:membrane"/>
    <property type="evidence" value="ECO:0007669"/>
    <property type="project" value="GOC"/>
</dbReference>
<dbReference type="EC" id="2.4.1.182" evidence="2 10"/>
<keyword evidence="4" id="KW-0444">Lipid biosynthesis</keyword>
<reference evidence="11 12" key="1">
    <citation type="submission" date="2017-10" db="EMBL/GenBank/DDBJ databases">
        <title>Genomics of the genus Arcobacter.</title>
        <authorList>
            <person name="Perez-Cataluna A."/>
            <person name="Figueras M.J."/>
        </authorList>
    </citation>
    <scope>NUCLEOTIDE SEQUENCE [LARGE SCALE GENOMIC DNA]</scope>
    <source>
        <strain evidence="11 12">CECT 8987</strain>
    </source>
</reference>
<dbReference type="EMBL" id="PDKN01000007">
    <property type="protein sequence ID" value="RXJ55446.1"/>
    <property type="molecule type" value="Genomic_DNA"/>
</dbReference>
<accession>A0A4Q0XN63</accession>
<comment type="caution">
    <text evidence="11">The sequence shown here is derived from an EMBL/GenBank/DDBJ whole genome shotgun (WGS) entry which is preliminary data.</text>
</comment>
<evidence type="ECO:0000256" key="3">
    <source>
        <dbReference type="ARBA" id="ARBA00020902"/>
    </source>
</evidence>
<dbReference type="OrthoDB" id="9801642at2"/>
<dbReference type="InterPro" id="IPR003835">
    <property type="entry name" value="Glyco_trans_19"/>
</dbReference>
<keyword evidence="12" id="KW-1185">Reference proteome</keyword>
<comment type="catalytic activity">
    <reaction evidence="9">
        <text>a lipid X + a UDP-2-N,3-O-bis[(3R)-3-hydroxyacyl]-alpha-D-glucosamine = a lipid A disaccharide + UDP + H(+)</text>
        <dbReference type="Rhea" id="RHEA:67828"/>
        <dbReference type="ChEBI" id="CHEBI:15378"/>
        <dbReference type="ChEBI" id="CHEBI:58223"/>
        <dbReference type="ChEBI" id="CHEBI:137748"/>
        <dbReference type="ChEBI" id="CHEBI:176338"/>
        <dbReference type="ChEBI" id="CHEBI:176343"/>
        <dbReference type="EC" id="2.4.1.182"/>
    </reaction>
</comment>
<dbReference type="Proteomes" id="UP000290657">
    <property type="component" value="Unassembled WGS sequence"/>
</dbReference>
<proteinExistence type="predicted"/>
<evidence type="ECO:0000256" key="1">
    <source>
        <dbReference type="ARBA" id="ARBA00002056"/>
    </source>
</evidence>